<name>A0A116KJS3_STRSU</name>
<gene>
    <name evidence="1" type="ORF">ERS132393_00533</name>
</gene>
<sequence length="156" mass="18477">MIELGKIEDLWDDDEDFSYYDDWLNDIDNIRSIIFDLAKSFNFVKVYLYGEYTHPLTYERKDKVVRIAIQSDNIIPLKEWDILENALSEYPVVFTDYNYLISGNAKTGAQPDDLTMFQFGNWIMYSKELKSKEDLSYIPCEHELTEHEMQTICAIK</sequence>
<dbReference type="RefSeq" id="WP_044671098.1">
    <property type="nucleotide sequence ID" value="NZ_CEDJ01000098.1"/>
</dbReference>
<evidence type="ECO:0000313" key="2">
    <source>
        <dbReference type="Proteomes" id="UP000072530"/>
    </source>
</evidence>
<protein>
    <submittedName>
        <fullName evidence="1">Uncharacterized protein</fullName>
    </submittedName>
</protein>
<proteinExistence type="predicted"/>
<evidence type="ECO:0000313" key="1">
    <source>
        <dbReference type="EMBL" id="CYU41367.1"/>
    </source>
</evidence>
<organism evidence="1 2">
    <name type="scientific">Streptococcus suis</name>
    <dbReference type="NCBI Taxonomy" id="1307"/>
    <lineage>
        <taxon>Bacteria</taxon>
        <taxon>Bacillati</taxon>
        <taxon>Bacillota</taxon>
        <taxon>Bacilli</taxon>
        <taxon>Lactobacillales</taxon>
        <taxon>Streptococcaceae</taxon>
        <taxon>Streptococcus</taxon>
    </lineage>
</organism>
<accession>A0A116KJS3</accession>
<dbReference type="EMBL" id="FIGG01000001">
    <property type="protein sequence ID" value="CYU41367.1"/>
    <property type="molecule type" value="Genomic_DNA"/>
</dbReference>
<reference evidence="1 2" key="1">
    <citation type="submission" date="2016-02" db="EMBL/GenBank/DDBJ databases">
        <authorList>
            <consortium name="Pathogen Informatics"/>
        </authorList>
    </citation>
    <scope>NUCLEOTIDE SEQUENCE [LARGE SCALE GENOMIC DNA]</scope>
    <source>
        <strain evidence="1 2">LSS31</strain>
    </source>
</reference>
<dbReference type="AlphaFoldDB" id="A0A116KJS3"/>
<dbReference type="Proteomes" id="UP000072530">
    <property type="component" value="Unassembled WGS sequence"/>
</dbReference>